<dbReference type="PANTHER" id="PTHR30193">
    <property type="entry name" value="ABC TRANSPORTER PERMEASE PROTEIN"/>
    <property type="match status" value="1"/>
</dbReference>
<dbReference type="PANTHER" id="PTHR30193:SF37">
    <property type="entry name" value="INNER MEMBRANE ABC TRANSPORTER PERMEASE PROTEIN YCJO"/>
    <property type="match status" value="1"/>
</dbReference>
<feature type="domain" description="ABC transmembrane type-1" evidence="9">
    <location>
        <begin position="93"/>
        <end position="305"/>
    </location>
</feature>
<dbReference type="AlphaFoldDB" id="A0A7K3M423"/>
<feature type="transmembrane region" description="Helical" evidence="7">
    <location>
        <begin position="131"/>
        <end position="150"/>
    </location>
</feature>
<comment type="similarity">
    <text evidence="7">Belongs to the binding-protein-dependent transport system permease family.</text>
</comment>
<feature type="transmembrane region" description="Helical" evidence="7">
    <location>
        <begin position="284"/>
        <end position="306"/>
    </location>
</feature>
<feature type="transmembrane region" description="Helical" evidence="7">
    <location>
        <begin position="97"/>
        <end position="119"/>
    </location>
</feature>
<comment type="subcellular location">
    <subcellularLocation>
        <location evidence="1 7">Cell membrane</location>
        <topology evidence="1 7">Multi-pass membrane protein</topology>
    </subcellularLocation>
</comment>
<accession>A0A7K3M423</accession>
<reference evidence="10 11" key="1">
    <citation type="submission" date="2019-11" db="EMBL/GenBank/DDBJ databases">
        <authorList>
            <person name="Li X.-J."/>
            <person name="Feng X.-M."/>
        </authorList>
    </citation>
    <scope>NUCLEOTIDE SEQUENCE [LARGE SCALE GENOMIC DNA]</scope>
    <source>
        <strain evidence="10 11">XMNu-373</strain>
    </source>
</reference>
<evidence type="ECO:0000256" key="7">
    <source>
        <dbReference type="RuleBase" id="RU363032"/>
    </source>
</evidence>
<dbReference type="GO" id="GO:0055085">
    <property type="term" value="P:transmembrane transport"/>
    <property type="evidence" value="ECO:0007669"/>
    <property type="project" value="InterPro"/>
</dbReference>
<comment type="caution">
    <text evidence="10">The sequence shown here is derived from an EMBL/GenBank/DDBJ whole genome shotgun (WGS) entry which is preliminary data.</text>
</comment>
<name>A0A7K3M423_9ACTN</name>
<dbReference type="PROSITE" id="PS50928">
    <property type="entry name" value="ABC_TM1"/>
    <property type="match status" value="1"/>
</dbReference>
<feature type="transmembrane region" description="Helical" evidence="7">
    <location>
        <begin position="224"/>
        <end position="249"/>
    </location>
</feature>
<dbReference type="InterPro" id="IPR035906">
    <property type="entry name" value="MetI-like_sf"/>
</dbReference>
<dbReference type="Pfam" id="PF00528">
    <property type="entry name" value="BPD_transp_1"/>
    <property type="match status" value="1"/>
</dbReference>
<keyword evidence="6 7" id="KW-0472">Membrane</keyword>
<keyword evidence="11" id="KW-1185">Reference proteome</keyword>
<evidence type="ECO:0000259" key="9">
    <source>
        <dbReference type="PROSITE" id="PS50928"/>
    </source>
</evidence>
<evidence type="ECO:0000256" key="6">
    <source>
        <dbReference type="ARBA" id="ARBA00023136"/>
    </source>
</evidence>
<dbReference type="GO" id="GO:0005886">
    <property type="term" value="C:plasma membrane"/>
    <property type="evidence" value="ECO:0007669"/>
    <property type="project" value="UniProtKB-SubCell"/>
</dbReference>
<feature type="transmembrane region" description="Helical" evidence="7">
    <location>
        <begin position="181"/>
        <end position="203"/>
    </location>
</feature>
<keyword evidence="2 7" id="KW-0813">Transport</keyword>
<evidence type="ECO:0000256" key="4">
    <source>
        <dbReference type="ARBA" id="ARBA00022692"/>
    </source>
</evidence>
<dbReference type="Proteomes" id="UP000460435">
    <property type="component" value="Unassembled WGS sequence"/>
</dbReference>
<protein>
    <submittedName>
        <fullName evidence="10">ABC transporter permease subunit</fullName>
    </submittedName>
</protein>
<evidence type="ECO:0000256" key="3">
    <source>
        <dbReference type="ARBA" id="ARBA00022475"/>
    </source>
</evidence>
<dbReference type="InterPro" id="IPR000515">
    <property type="entry name" value="MetI-like"/>
</dbReference>
<evidence type="ECO:0000256" key="8">
    <source>
        <dbReference type="SAM" id="MobiDB-lite"/>
    </source>
</evidence>
<dbReference type="CDD" id="cd06261">
    <property type="entry name" value="TM_PBP2"/>
    <property type="match status" value="1"/>
</dbReference>
<dbReference type="EMBL" id="WLZY01000004">
    <property type="protein sequence ID" value="NDL57970.1"/>
    <property type="molecule type" value="Genomic_DNA"/>
</dbReference>
<keyword evidence="5 7" id="KW-1133">Transmembrane helix</keyword>
<feature type="transmembrane region" description="Helical" evidence="7">
    <location>
        <begin position="39"/>
        <end position="57"/>
    </location>
</feature>
<gene>
    <name evidence="10" type="ORF">F7O44_12885</name>
</gene>
<evidence type="ECO:0000256" key="1">
    <source>
        <dbReference type="ARBA" id="ARBA00004651"/>
    </source>
</evidence>
<evidence type="ECO:0000313" key="10">
    <source>
        <dbReference type="EMBL" id="NDL57970.1"/>
    </source>
</evidence>
<keyword evidence="3" id="KW-1003">Cell membrane</keyword>
<sequence>MGQPAVTSQSVQLEPETGVARRSGGGGARPAYRWPAKGFVAPGVFIVAGLLYLPFLWTTYLSFTRYRGLGAPEWVGLDNYQALFSDPALLTSLRNTALWVAGTIIVPVGIGLLIAVLTYNMRFGGWFRLPFLIPYAISGVAVGVIWGFILQSGGALTQAMDFVGLPGAESRWLLDAPLNTFVMIGAAAWQASGVNALLFVIGLQSIPKEPLEAARVDGASGWRMFSSILWPMLRPLTTVVVGLSIVASLKTFDVVYIMTQGGPGRSSETLAITMYRETFVQSEYGMGGAVSVFLTVVTLTASIAYLRRQLSERKAL</sequence>
<dbReference type="SUPFAM" id="SSF161098">
    <property type="entry name" value="MetI-like"/>
    <property type="match status" value="1"/>
</dbReference>
<dbReference type="Gene3D" id="1.10.3720.10">
    <property type="entry name" value="MetI-like"/>
    <property type="match status" value="1"/>
</dbReference>
<evidence type="ECO:0000313" key="11">
    <source>
        <dbReference type="Proteomes" id="UP000460435"/>
    </source>
</evidence>
<proteinExistence type="inferred from homology"/>
<evidence type="ECO:0000256" key="2">
    <source>
        <dbReference type="ARBA" id="ARBA00022448"/>
    </source>
</evidence>
<evidence type="ECO:0000256" key="5">
    <source>
        <dbReference type="ARBA" id="ARBA00022989"/>
    </source>
</evidence>
<dbReference type="InterPro" id="IPR051393">
    <property type="entry name" value="ABC_transporter_permease"/>
</dbReference>
<keyword evidence="4 7" id="KW-0812">Transmembrane</keyword>
<organism evidence="10 11">
    <name type="scientific">Phytoactinopolyspora mesophila</name>
    <dbReference type="NCBI Taxonomy" id="2650750"/>
    <lineage>
        <taxon>Bacteria</taxon>
        <taxon>Bacillati</taxon>
        <taxon>Actinomycetota</taxon>
        <taxon>Actinomycetes</taxon>
        <taxon>Jiangellales</taxon>
        <taxon>Jiangellaceae</taxon>
        <taxon>Phytoactinopolyspora</taxon>
    </lineage>
</organism>
<feature type="region of interest" description="Disordered" evidence="8">
    <location>
        <begin position="1"/>
        <end position="28"/>
    </location>
</feature>
<feature type="compositionally biased region" description="Polar residues" evidence="8">
    <location>
        <begin position="1"/>
        <end position="12"/>
    </location>
</feature>